<gene>
    <name evidence="2" type="ORF">SAMN04487967_1361</name>
</gene>
<dbReference type="AlphaFoldDB" id="A0A1H6FR96"/>
<organism evidence="2 3">
    <name type="scientific">Natronorubrum sediminis</name>
    <dbReference type="NCBI Taxonomy" id="640943"/>
    <lineage>
        <taxon>Archaea</taxon>
        <taxon>Methanobacteriati</taxon>
        <taxon>Methanobacteriota</taxon>
        <taxon>Stenosarchaea group</taxon>
        <taxon>Halobacteria</taxon>
        <taxon>Halobacteriales</taxon>
        <taxon>Natrialbaceae</taxon>
        <taxon>Natronorubrum</taxon>
    </lineage>
</organism>
<dbReference type="EMBL" id="FNWL01000001">
    <property type="protein sequence ID" value="SEH13419.1"/>
    <property type="molecule type" value="Genomic_DNA"/>
</dbReference>
<dbReference type="PANTHER" id="PTHR42941">
    <property type="entry name" value="SLL1037 PROTEIN"/>
    <property type="match status" value="1"/>
</dbReference>
<protein>
    <recommendedName>
        <fullName evidence="4">TRAP transporter solute receptor, TAXI family</fullName>
    </recommendedName>
</protein>
<dbReference type="Gene3D" id="3.40.190.10">
    <property type="entry name" value="Periplasmic binding protein-like II"/>
    <property type="match status" value="2"/>
</dbReference>
<dbReference type="Proteomes" id="UP000199112">
    <property type="component" value="Unassembled WGS sequence"/>
</dbReference>
<dbReference type="SUPFAM" id="SSF53850">
    <property type="entry name" value="Periplasmic binding protein-like II"/>
    <property type="match status" value="1"/>
</dbReference>
<evidence type="ECO:0008006" key="4">
    <source>
        <dbReference type="Google" id="ProtNLM"/>
    </source>
</evidence>
<dbReference type="PANTHER" id="PTHR42941:SF1">
    <property type="entry name" value="SLL1037 PROTEIN"/>
    <property type="match status" value="1"/>
</dbReference>
<evidence type="ECO:0000313" key="2">
    <source>
        <dbReference type="EMBL" id="SEH13419.1"/>
    </source>
</evidence>
<proteinExistence type="predicted"/>
<feature type="region of interest" description="Disordered" evidence="1">
    <location>
        <begin position="38"/>
        <end position="69"/>
    </location>
</feature>
<reference evidence="3" key="1">
    <citation type="submission" date="2016-10" db="EMBL/GenBank/DDBJ databases">
        <authorList>
            <person name="Varghese N."/>
            <person name="Submissions S."/>
        </authorList>
    </citation>
    <scope>NUCLEOTIDE SEQUENCE [LARGE SCALE GENOMIC DNA]</scope>
    <source>
        <strain evidence="3">CGMCC 1.8981</strain>
    </source>
</reference>
<name>A0A1H6FR96_9EURY</name>
<accession>A0A1H6FR96</accession>
<sequence length="344" mass="36740">MSKYKFYNKVRLVVMQKKIPRRRFVAASGALGLAATAGCIGEDAEPDDDDDDDDEIGEPDPDGGEILEWDAGGQSGTYYPLSGDFKSIIESQTSHGLQVQSTGASVENVGRLERGESDFALIQNDVGYFAYNGVGIDEIDDEMTSLRAVGSLYPETIHIVADADADVESIEDLDGATVNVGDEGSGTEVNAQQILETAGVEADEQTGDFATAADQIRDGGIDAAVIVGGWPVGAVDELAETTDITLVEVPEDIRADLMDEAEWFSEDEIPGGTYEGADDDVQTVSVEAMIATHEGVDDEIVEEVTEAIFENTDDVTQKEEYIDAESAQDAIPIDFHPGAGAYFD</sequence>
<dbReference type="InterPro" id="IPR011852">
    <property type="entry name" value="TRAP_TAXI"/>
</dbReference>
<dbReference type="CDD" id="cd13567">
    <property type="entry name" value="PBP2_TtGluBP"/>
    <property type="match status" value="1"/>
</dbReference>
<keyword evidence="3" id="KW-1185">Reference proteome</keyword>
<dbReference type="Pfam" id="PF16868">
    <property type="entry name" value="NMT1_3"/>
    <property type="match status" value="1"/>
</dbReference>
<dbReference type="NCBIfam" id="TIGR02122">
    <property type="entry name" value="TRAP_TAXI"/>
    <property type="match status" value="1"/>
</dbReference>
<evidence type="ECO:0000313" key="3">
    <source>
        <dbReference type="Proteomes" id="UP000199112"/>
    </source>
</evidence>
<feature type="compositionally biased region" description="Acidic residues" evidence="1">
    <location>
        <begin position="42"/>
        <end position="68"/>
    </location>
</feature>
<evidence type="ECO:0000256" key="1">
    <source>
        <dbReference type="SAM" id="MobiDB-lite"/>
    </source>
</evidence>